<keyword evidence="2" id="KW-1185">Reference proteome</keyword>
<comment type="caution">
    <text evidence="1">The sequence shown here is derived from an EMBL/GenBank/DDBJ whole genome shotgun (WGS) entry which is preliminary data.</text>
</comment>
<evidence type="ECO:0000313" key="2">
    <source>
        <dbReference type="Proteomes" id="UP000789405"/>
    </source>
</evidence>
<protein>
    <submittedName>
        <fullName evidence="1">9867_t:CDS:1</fullName>
    </submittedName>
</protein>
<sequence>MSQSNEMFQNFLNNDKDSRADEFVISFHEAKSSTDTLFMIAYSEKKKSSLLQRKRLKLKLMYKKLILESL</sequence>
<proteinExistence type="predicted"/>
<evidence type="ECO:0000313" key="1">
    <source>
        <dbReference type="EMBL" id="CAG8509032.1"/>
    </source>
</evidence>
<reference evidence="1" key="1">
    <citation type="submission" date="2021-06" db="EMBL/GenBank/DDBJ databases">
        <authorList>
            <person name="Kallberg Y."/>
            <person name="Tangrot J."/>
            <person name="Rosling A."/>
        </authorList>
    </citation>
    <scope>NUCLEOTIDE SEQUENCE</scope>
    <source>
        <strain evidence="1">MA453B</strain>
    </source>
</reference>
<organism evidence="1 2">
    <name type="scientific">Dentiscutata erythropus</name>
    <dbReference type="NCBI Taxonomy" id="1348616"/>
    <lineage>
        <taxon>Eukaryota</taxon>
        <taxon>Fungi</taxon>
        <taxon>Fungi incertae sedis</taxon>
        <taxon>Mucoromycota</taxon>
        <taxon>Glomeromycotina</taxon>
        <taxon>Glomeromycetes</taxon>
        <taxon>Diversisporales</taxon>
        <taxon>Gigasporaceae</taxon>
        <taxon>Dentiscutata</taxon>
    </lineage>
</organism>
<gene>
    <name evidence="1" type="ORF">DERYTH_LOCUS3289</name>
</gene>
<dbReference type="AlphaFoldDB" id="A0A9N9F4D3"/>
<dbReference type="EMBL" id="CAJVPY010001139">
    <property type="protein sequence ID" value="CAG8509032.1"/>
    <property type="molecule type" value="Genomic_DNA"/>
</dbReference>
<accession>A0A9N9F4D3</accession>
<dbReference type="Proteomes" id="UP000789405">
    <property type="component" value="Unassembled WGS sequence"/>
</dbReference>
<name>A0A9N9F4D3_9GLOM</name>